<dbReference type="PROSITE" id="PS01081">
    <property type="entry name" value="HTH_TETR_1"/>
    <property type="match status" value="1"/>
</dbReference>
<dbReference type="InterPro" id="IPR001647">
    <property type="entry name" value="HTH_TetR"/>
</dbReference>
<dbReference type="PROSITE" id="PS50977">
    <property type="entry name" value="HTH_TETR_2"/>
    <property type="match status" value="1"/>
</dbReference>
<dbReference type="SUPFAM" id="SSF46689">
    <property type="entry name" value="Homeodomain-like"/>
    <property type="match status" value="1"/>
</dbReference>
<dbReference type="EMBL" id="JAUUCC010000079">
    <property type="protein sequence ID" value="MEE2053669.1"/>
    <property type="molecule type" value="Genomic_DNA"/>
</dbReference>
<dbReference type="Gene3D" id="1.10.357.10">
    <property type="entry name" value="Tetracycline Repressor, domain 2"/>
    <property type="match status" value="1"/>
</dbReference>
<keyword evidence="3" id="KW-0804">Transcription</keyword>
<name>A0ABU7KXE7_9ACTN</name>
<proteinExistence type="predicted"/>
<evidence type="ECO:0000313" key="8">
    <source>
        <dbReference type="Proteomes" id="UP001348641"/>
    </source>
</evidence>
<keyword evidence="2 4" id="KW-0238">DNA-binding</keyword>
<feature type="domain" description="HTH tetR-type" evidence="6">
    <location>
        <begin position="23"/>
        <end position="83"/>
    </location>
</feature>
<dbReference type="RefSeq" id="WP_330160599.1">
    <property type="nucleotide sequence ID" value="NZ_BAAAJA010000018.1"/>
</dbReference>
<dbReference type="Pfam" id="PF00440">
    <property type="entry name" value="TetR_N"/>
    <property type="match status" value="1"/>
</dbReference>
<dbReference type="InterPro" id="IPR041347">
    <property type="entry name" value="MftR_C"/>
</dbReference>
<evidence type="ECO:0000256" key="2">
    <source>
        <dbReference type="ARBA" id="ARBA00023125"/>
    </source>
</evidence>
<comment type="caution">
    <text evidence="7">The sequence shown here is derived from an EMBL/GenBank/DDBJ whole genome shotgun (WGS) entry which is preliminary data.</text>
</comment>
<dbReference type="Gene3D" id="1.10.10.60">
    <property type="entry name" value="Homeodomain-like"/>
    <property type="match status" value="1"/>
</dbReference>
<feature type="region of interest" description="Disordered" evidence="5">
    <location>
        <begin position="1"/>
        <end position="21"/>
    </location>
</feature>
<evidence type="ECO:0000256" key="4">
    <source>
        <dbReference type="PROSITE-ProRule" id="PRU00335"/>
    </source>
</evidence>
<evidence type="ECO:0000256" key="3">
    <source>
        <dbReference type="ARBA" id="ARBA00023163"/>
    </source>
</evidence>
<evidence type="ECO:0000256" key="1">
    <source>
        <dbReference type="ARBA" id="ARBA00023015"/>
    </source>
</evidence>
<dbReference type="PANTHER" id="PTHR30055">
    <property type="entry name" value="HTH-TYPE TRANSCRIPTIONAL REGULATOR RUTR"/>
    <property type="match status" value="1"/>
</dbReference>
<sequence>MAATSAEPCQPPAEAGLRERKKARMRESLLDAGLRLFHEHGYQGTTTEEIAACAGVSQRTFFRYFASKEDVVLEAVEGVDEYLYAALRSRPADEPPFTALRNAMHEHWGYLDRESLHIQGSAMGVITGNPELIDLNARYCLSRQLRLAGVIGERTGTDPDTDPRPGVLAAVFLSVITSAHQAWCGSGSRDTDDLAEAIRDRLALVPEVVCGAWEPSATAS</sequence>
<keyword evidence="1" id="KW-0805">Transcription regulation</keyword>
<gene>
    <name evidence="7" type="ORF">Q8A49_24530</name>
</gene>
<protein>
    <submittedName>
        <fullName evidence="7">TetR family transcriptional regulator</fullName>
    </submittedName>
</protein>
<dbReference type="PRINTS" id="PR00455">
    <property type="entry name" value="HTHTETR"/>
</dbReference>
<evidence type="ECO:0000313" key="7">
    <source>
        <dbReference type="EMBL" id="MEE2053669.1"/>
    </source>
</evidence>
<organism evidence="7 8">
    <name type="scientific">Nocardiopsis tropica</name>
    <dbReference type="NCBI Taxonomy" id="109330"/>
    <lineage>
        <taxon>Bacteria</taxon>
        <taxon>Bacillati</taxon>
        <taxon>Actinomycetota</taxon>
        <taxon>Actinomycetes</taxon>
        <taxon>Streptosporangiales</taxon>
        <taxon>Nocardiopsidaceae</taxon>
        <taxon>Nocardiopsis</taxon>
    </lineage>
</organism>
<dbReference type="Proteomes" id="UP001348641">
    <property type="component" value="Unassembled WGS sequence"/>
</dbReference>
<accession>A0ABU7KXE7</accession>
<dbReference type="InterPro" id="IPR023772">
    <property type="entry name" value="DNA-bd_HTH_TetR-type_CS"/>
</dbReference>
<dbReference type="PANTHER" id="PTHR30055:SF238">
    <property type="entry name" value="MYCOFACTOCIN BIOSYNTHESIS TRANSCRIPTIONAL REGULATOR MFTR-RELATED"/>
    <property type="match status" value="1"/>
</dbReference>
<dbReference type="Pfam" id="PF17754">
    <property type="entry name" value="TetR_C_14"/>
    <property type="match status" value="1"/>
</dbReference>
<evidence type="ECO:0000256" key="5">
    <source>
        <dbReference type="SAM" id="MobiDB-lite"/>
    </source>
</evidence>
<feature type="DNA-binding region" description="H-T-H motif" evidence="4">
    <location>
        <begin position="46"/>
        <end position="65"/>
    </location>
</feature>
<dbReference type="InterPro" id="IPR050109">
    <property type="entry name" value="HTH-type_TetR-like_transc_reg"/>
</dbReference>
<evidence type="ECO:0000259" key="6">
    <source>
        <dbReference type="PROSITE" id="PS50977"/>
    </source>
</evidence>
<dbReference type="InterPro" id="IPR009057">
    <property type="entry name" value="Homeodomain-like_sf"/>
</dbReference>
<reference evidence="7 8" key="1">
    <citation type="submission" date="2023-07" db="EMBL/GenBank/DDBJ databases">
        <authorList>
            <person name="Girao M."/>
            <person name="Carvalho M.F."/>
        </authorList>
    </citation>
    <scope>NUCLEOTIDE SEQUENCE [LARGE SCALE GENOMIC DNA]</scope>
    <source>
        <strain evidence="7 8">66/93</strain>
    </source>
</reference>